<feature type="domain" description="MER3 helicase-like winged helix" evidence="4">
    <location>
        <begin position="21"/>
        <end position="98"/>
    </location>
</feature>
<dbReference type="Gene3D" id="1.10.3380.10">
    <property type="entry name" value="Sec63 N-terminal domain-like domain"/>
    <property type="match status" value="1"/>
</dbReference>
<keyword evidence="5" id="KW-0378">Hydrolase</keyword>
<comment type="catalytic activity">
    <reaction evidence="1">
        <text>Couples ATP hydrolysis with the unwinding of duplex DNA by translocating in the 3'-5' direction.</text>
        <dbReference type="EC" id="5.6.2.4"/>
    </reaction>
</comment>
<dbReference type="InterPro" id="IPR036388">
    <property type="entry name" value="WH-like_DNA-bd_sf"/>
</dbReference>
<dbReference type="InterPro" id="IPR052247">
    <property type="entry name" value="Meiotic_Crossover_Helicase"/>
</dbReference>
<evidence type="ECO:0000313" key="6">
    <source>
        <dbReference type="Proteomes" id="UP001357485"/>
    </source>
</evidence>
<dbReference type="GO" id="GO:0016787">
    <property type="term" value="F:hydrolase activity"/>
    <property type="evidence" value="ECO:0007669"/>
    <property type="project" value="UniProtKB-KW"/>
</dbReference>
<protein>
    <recommendedName>
        <fullName evidence="2">DNA 3'-5' helicase</fullName>
        <ecNumber evidence="2">5.6.2.4</ecNumber>
    </recommendedName>
</protein>
<dbReference type="PANTHER" id="PTHR47835:SF3">
    <property type="entry name" value="HELICASE FOR MEIOSIS 1"/>
    <property type="match status" value="1"/>
</dbReference>
<dbReference type="EMBL" id="JAVRRA010028242">
    <property type="protein sequence ID" value="KAK5043646.1"/>
    <property type="molecule type" value="Genomic_DNA"/>
</dbReference>
<gene>
    <name evidence="5" type="primary">HFM1_4</name>
    <name evidence="5" type="ORF">LTR16_011555</name>
</gene>
<keyword evidence="5" id="KW-0347">Helicase</keyword>
<evidence type="ECO:0000313" key="5">
    <source>
        <dbReference type="EMBL" id="KAK5043646.1"/>
    </source>
</evidence>
<dbReference type="Gene3D" id="1.10.10.10">
    <property type="entry name" value="Winged helix-like DNA-binding domain superfamily/Winged helix DNA-binding domain"/>
    <property type="match status" value="1"/>
</dbReference>
<feature type="non-terminal residue" evidence="5">
    <location>
        <position position="140"/>
    </location>
</feature>
<dbReference type="InterPro" id="IPR057842">
    <property type="entry name" value="WH_MER3"/>
</dbReference>
<accession>A0ABR0IUD5</accession>
<dbReference type="Pfam" id="PF23445">
    <property type="entry name" value="WHD_SNRNP200"/>
    <property type="match status" value="1"/>
</dbReference>
<keyword evidence="5" id="KW-0067">ATP-binding</keyword>
<evidence type="ECO:0000256" key="1">
    <source>
        <dbReference type="ARBA" id="ARBA00034617"/>
    </source>
</evidence>
<sequence length="140" mass="16100">MTRLEKVRHYEKMVSGQEIMESRLHLNLIDHLNAEIGLGTITDLYSAKKWLSGTFLYVRLKGNPNHYRLDGDTGGRDIDERLEHICSKGLSSLVQHRLVTSDNEKLECTEFGDAMARYYLQFETMKIFLGLPPKAKLSEI</sequence>
<evidence type="ECO:0000259" key="4">
    <source>
        <dbReference type="Pfam" id="PF23445"/>
    </source>
</evidence>
<reference evidence="5 6" key="1">
    <citation type="submission" date="2023-08" db="EMBL/GenBank/DDBJ databases">
        <title>Black Yeasts Isolated from many extreme environments.</title>
        <authorList>
            <person name="Coleine C."/>
            <person name="Stajich J.E."/>
            <person name="Selbmann L."/>
        </authorList>
    </citation>
    <scope>NUCLEOTIDE SEQUENCE [LARGE SCALE GENOMIC DNA]</scope>
    <source>
        <strain evidence="5 6">CCFEE 536</strain>
    </source>
</reference>
<evidence type="ECO:0000256" key="2">
    <source>
        <dbReference type="ARBA" id="ARBA00034808"/>
    </source>
</evidence>
<keyword evidence="5" id="KW-0547">Nucleotide-binding</keyword>
<evidence type="ECO:0000256" key="3">
    <source>
        <dbReference type="ARBA" id="ARBA00048988"/>
    </source>
</evidence>
<dbReference type="InterPro" id="IPR036390">
    <property type="entry name" value="WH_DNA-bd_sf"/>
</dbReference>
<comment type="catalytic activity">
    <reaction evidence="3">
        <text>ATP + H2O = ADP + phosphate + H(+)</text>
        <dbReference type="Rhea" id="RHEA:13065"/>
        <dbReference type="ChEBI" id="CHEBI:15377"/>
        <dbReference type="ChEBI" id="CHEBI:15378"/>
        <dbReference type="ChEBI" id="CHEBI:30616"/>
        <dbReference type="ChEBI" id="CHEBI:43474"/>
        <dbReference type="ChEBI" id="CHEBI:456216"/>
        <dbReference type="EC" id="5.6.2.4"/>
    </reaction>
</comment>
<proteinExistence type="predicted"/>
<dbReference type="GO" id="GO:0003678">
    <property type="term" value="F:DNA helicase activity"/>
    <property type="evidence" value="ECO:0007669"/>
    <property type="project" value="UniProtKB-EC"/>
</dbReference>
<comment type="caution">
    <text evidence="5">The sequence shown here is derived from an EMBL/GenBank/DDBJ whole genome shotgun (WGS) entry which is preliminary data.</text>
</comment>
<keyword evidence="6" id="KW-1185">Reference proteome</keyword>
<dbReference type="Proteomes" id="UP001357485">
    <property type="component" value="Unassembled WGS sequence"/>
</dbReference>
<organism evidence="5 6">
    <name type="scientific">Cryomyces antarcticus</name>
    <dbReference type="NCBI Taxonomy" id="329879"/>
    <lineage>
        <taxon>Eukaryota</taxon>
        <taxon>Fungi</taxon>
        <taxon>Dikarya</taxon>
        <taxon>Ascomycota</taxon>
        <taxon>Pezizomycotina</taxon>
        <taxon>Dothideomycetes</taxon>
        <taxon>Dothideomycetes incertae sedis</taxon>
        <taxon>Cryomyces</taxon>
    </lineage>
</organism>
<name>A0ABR0IUD5_9PEZI</name>
<dbReference type="SUPFAM" id="SSF46785">
    <property type="entry name" value="Winged helix' DNA-binding domain"/>
    <property type="match status" value="1"/>
</dbReference>
<dbReference type="EC" id="5.6.2.4" evidence="2"/>
<dbReference type="PANTHER" id="PTHR47835">
    <property type="entry name" value="HFM1, ATP DEPENDENT DNA HELICASE HOMOLOG"/>
    <property type="match status" value="1"/>
</dbReference>